<gene>
    <name evidence="3" type="ORF">AB5J55_25355</name>
</gene>
<proteinExistence type="predicted"/>
<feature type="compositionally biased region" description="Low complexity" evidence="1">
    <location>
        <begin position="506"/>
        <end position="520"/>
    </location>
</feature>
<sequence length="526" mass="56493">MRLRKSTKRGATAASVAALLAAASLITASASVADSDEKTLTADPLATWQTDGIVWSIEYARGVVYVGGTFSKVRPPGAKPGQREVARRNFAAFDAVTGKLLSCAHRFTGAGNTVRALKATADGKMLYVGGSFANAGQARAANAVALNTAGCSLRKDFRPKISSTVRAIDVTKSAVYLGGDFTAVNGRERERIAAFTRRGALLPFKAEIEAPVRAISAAPEYGKIIVGGDFQLVNEDLEASLVALHPRTGKTVAQYTDWLPARSVVKALVRDKTKFYVAAEGTGTGIFDGRIAASLRTGKLVWRDTCLGATQALALHNGVLYSGSHAHNCRDTPGGFPEHHNRQHFLAQSTRNRHILHWFPDTNEGIGEQNGPRAMAMAGGILWAGGEFTTVNNRPQQSLTRFGAGPDRGAPENPPRLTASVRSAGRVTLTWRAAWDRDDAELKYLIYRDGRLVATRSGRSQEWNRPTMKYTDTVTPGSRHRYTIAVTDGRNTALGSQALTVTAVADKATKASKSSKASKASTERRR</sequence>
<feature type="chain" id="PRO_5044322541" evidence="2">
    <location>
        <begin position="34"/>
        <end position="526"/>
    </location>
</feature>
<reference evidence="3" key="1">
    <citation type="submission" date="2024-07" db="EMBL/GenBank/DDBJ databases">
        <authorList>
            <person name="Yu S.T."/>
        </authorList>
    </citation>
    <scope>NUCLEOTIDE SEQUENCE</scope>
    <source>
        <strain evidence="3">R11</strain>
    </source>
</reference>
<name>A0AB39N4H8_9ACTN</name>
<keyword evidence="2" id="KW-0732">Signal</keyword>
<evidence type="ECO:0000256" key="2">
    <source>
        <dbReference type="SAM" id="SignalP"/>
    </source>
</evidence>
<evidence type="ECO:0000313" key="3">
    <source>
        <dbReference type="EMBL" id="XDQ12717.1"/>
    </source>
</evidence>
<organism evidence="3">
    <name type="scientific">Streptomyces sp. R11</name>
    <dbReference type="NCBI Taxonomy" id="3238625"/>
    <lineage>
        <taxon>Bacteria</taxon>
        <taxon>Bacillati</taxon>
        <taxon>Actinomycetota</taxon>
        <taxon>Actinomycetes</taxon>
        <taxon>Kitasatosporales</taxon>
        <taxon>Streptomycetaceae</taxon>
        <taxon>Streptomyces</taxon>
    </lineage>
</organism>
<feature type="region of interest" description="Disordered" evidence="1">
    <location>
        <begin position="506"/>
        <end position="526"/>
    </location>
</feature>
<dbReference type="InterPro" id="IPR015943">
    <property type="entry name" value="WD40/YVTN_repeat-like_dom_sf"/>
</dbReference>
<accession>A0AB39N4H8</accession>
<dbReference type="AlphaFoldDB" id="A0AB39N4H8"/>
<feature type="signal peptide" evidence="2">
    <location>
        <begin position="1"/>
        <end position="33"/>
    </location>
</feature>
<evidence type="ECO:0000256" key="1">
    <source>
        <dbReference type="SAM" id="MobiDB-lite"/>
    </source>
</evidence>
<dbReference type="SUPFAM" id="SSF50998">
    <property type="entry name" value="Quinoprotein alcohol dehydrogenase-like"/>
    <property type="match status" value="1"/>
</dbReference>
<dbReference type="RefSeq" id="WP_369272856.1">
    <property type="nucleotide sequence ID" value="NZ_CP163432.1"/>
</dbReference>
<dbReference type="InterPro" id="IPR011047">
    <property type="entry name" value="Quinoprotein_ADH-like_sf"/>
</dbReference>
<dbReference type="Gene3D" id="2.130.10.10">
    <property type="entry name" value="YVTN repeat-like/Quinoprotein amine dehydrogenase"/>
    <property type="match status" value="1"/>
</dbReference>
<protein>
    <submittedName>
        <fullName evidence="3">Fibronectin type III domain-containing protein</fullName>
    </submittedName>
</protein>
<dbReference type="EMBL" id="CP163432">
    <property type="protein sequence ID" value="XDQ12717.1"/>
    <property type="molecule type" value="Genomic_DNA"/>
</dbReference>